<accession>A0A856MDX5</accession>
<sequence length="111" mass="12295">MATLKLIELLCIDPEDTDMKDEAYIRIITTDRSLRVPTAGSFPIAKSQSVSLKNNTINFTGKAEVRLFDQDSVDADDFLGTNTVDSSKTGAGKLKFIKSGVNYELKYEVVR</sequence>
<dbReference type="Proteomes" id="UP000503129">
    <property type="component" value="Chromosome"/>
</dbReference>
<reference evidence="1 2" key="1">
    <citation type="submission" date="2018-06" db="EMBL/GenBank/DDBJ databases">
        <title>Comparative genomics of Brasilonema spp. strains.</title>
        <authorList>
            <person name="Alvarenga D.O."/>
            <person name="Fiore M.F."/>
            <person name="Varani A.M."/>
        </authorList>
    </citation>
    <scope>NUCLEOTIDE SEQUENCE [LARGE SCALE GENOMIC DNA]</scope>
    <source>
        <strain evidence="1 2">CENA114</strain>
    </source>
</reference>
<proteinExistence type="predicted"/>
<dbReference type="RefSeq" id="WP_169266811.1">
    <property type="nucleotide sequence ID" value="NZ_CAWOXK010000001.1"/>
</dbReference>
<dbReference type="KEGG" id="bsen:DP114_12030"/>
<dbReference type="EMBL" id="CP030118">
    <property type="protein sequence ID" value="QDL08524.1"/>
    <property type="molecule type" value="Genomic_DNA"/>
</dbReference>
<organism evidence="1 2">
    <name type="scientific">Brasilonema sennae CENA114</name>
    <dbReference type="NCBI Taxonomy" id="415709"/>
    <lineage>
        <taxon>Bacteria</taxon>
        <taxon>Bacillati</taxon>
        <taxon>Cyanobacteriota</taxon>
        <taxon>Cyanophyceae</taxon>
        <taxon>Nostocales</taxon>
        <taxon>Scytonemataceae</taxon>
        <taxon>Brasilonema</taxon>
        <taxon>Bromeliae group (in: Brasilonema)</taxon>
    </lineage>
</organism>
<gene>
    <name evidence="1" type="ORF">DP114_12030</name>
</gene>
<evidence type="ECO:0000313" key="2">
    <source>
        <dbReference type="Proteomes" id="UP000503129"/>
    </source>
</evidence>
<evidence type="ECO:0000313" key="1">
    <source>
        <dbReference type="EMBL" id="QDL08524.1"/>
    </source>
</evidence>
<keyword evidence="2" id="KW-1185">Reference proteome</keyword>
<dbReference type="AlphaFoldDB" id="A0A856MDX5"/>
<name>A0A856MDX5_9CYAN</name>
<protein>
    <submittedName>
        <fullName evidence="1">Uncharacterized protein</fullName>
    </submittedName>
</protein>